<dbReference type="PANTHER" id="PTHR30160:SF7">
    <property type="entry name" value="ADP-HEPTOSE--LPS HEPTOSYLTRANSFERASE 2"/>
    <property type="match status" value="1"/>
</dbReference>
<dbReference type="Gene3D" id="3.40.50.2000">
    <property type="entry name" value="Glycogen Phosphorylase B"/>
    <property type="match status" value="2"/>
</dbReference>
<dbReference type="GO" id="GO:0005829">
    <property type="term" value="C:cytosol"/>
    <property type="evidence" value="ECO:0007669"/>
    <property type="project" value="TreeGrafter"/>
</dbReference>
<dbReference type="eggNOG" id="COG0859">
    <property type="taxonomic scope" value="Bacteria"/>
</dbReference>
<dbReference type="EMBL" id="AJTX02000006">
    <property type="protein sequence ID" value="KKI99291.1"/>
    <property type="molecule type" value="Genomic_DNA"/>
</dbReference>
<dbReference type="GO" id="GO:0008713">
    <property type="term" value="F:ADP-heptose-lipopolysaccharide heptosyltransferase activity"/>
    <property type="evidence" value="ECO:0007669"/>
    <property type="project" value="TreeGrafter"/>
</dbReference>
<dbReference type="OrthoDB" id="9797795at2"/>
<dbReference type="Proteomes" id="UP000034681">
    <property type="component" value="Unassembled WGS sequence"/>
</dbReference>
<dbReference type="InterPro" id="IPR051199">
    <property type="entry name" value="LPS_LOS_Heptosyltrfase"/>
</dbReference>
<dbReference type="Pfam" id="PF01075">
    <property type="entry name" value="Glyco_transf_9"/>
    <property type="match status" value="1"/>
</dbReference>
<keyword evidence="4" id="KW-1185">Reference proteome</keyword>
<name>A0A0M2PY31_PROHO</name>
<keyword evidence="2" id="KW-0808">Transferase</keyword>
<dbReference type="RefSeq" id="WP_017712816.1">
    <property type="nucleotide sequence ID" value="NZ_KB235937.1"/>
</dbReference>
<reference evidence="3" key="1">
    <citation type="submission" date="2012-04" db="EMBL/GenBank/DDBJ databases">
        <authorList>
            <person name="Borisov I.G."/>
            <person name="Ivanikova N.V."/>
            <person name="Pinevich A.V."/>
        </authorList>
    </citation>
    <scope>NUCLEOTIDE SEQUENCE</scope>
    <source>
        <strain evidence="3">CALU 1027</strain>
    </source>
</reference>
<comment type="caution">
    <text evidence="3">The sequence shown here is derived from an EMBL/GenBank/DDBJ whole genome shotgun (WGS) entry which is preliminary data.</text>
</comment>
<dbReference type="PANTHER" id="PTHR30160">
    <property type="entry name" value="TETRAACYLDISACCHARIDE 4'-KINASE-RELATED"/>
    <property type="match status" value="1"/>
</dbReference>
<evidence type="ECO:0000256" key="2">
    <source>
        <dbReference type="ARBA" id="ARBA00022679"/>
    </source>
</evidence>
<dbReference type="STRING" id="317619.GCA_000332315_02448"/>
<dbReference type="SUPFAM" id="SSF53756">
    <property type="entry name" value="UDP-Glycosyltransferase/glycogen phosphorylase"/>
    <property type="match status" value="1"/>
</dbReference>
<evidence type="ECO:0000256" key="1">
    <source>
        <dbReference type="ARBA" id="ARBA00022676"/>
    </source>
</evidence>
<evidence type="ECO:0000313" key="4">
    <source>
        <dbReference type="Proteomes" id="UP000034681"/>
    </source>
</evidence>
<dbReference type="AlphaFoldDB" id="A0A0M2PY31"/>
<proteinExistence type="predicted"/>
<protein>
    <submittedName>
        <fullName evidence="3">Glycosyltransferase</fullName>
    </submittedName>
</protein>
<dbReference type="GO" id="GO:0009244">
    <property type="term" value="P:lipopolysaccharide core region biosynthetic process"/>
    <property type="evidence" value="ECO:0007669"/>
    <property type="project" value="TreeGrafter"/>
</dbReference>
<evidence type="ECO:0000313" key="3">
    <source>
        <dbReference type="EMBL" id="KKI99291.1"/>
    </source>
</evidence>
<accession>A0A0M2PY31</accession>
<gene>
    <name evidence="3" type="ORF">PROH_16330</name>
</gene>
<keyword evidence="1" id="KW-0328">Glycosyltransferase</keyword>
<dbReference type="InterPro" id="IPR002201">
    <property type="entry name" value="Glyco_trans_9"/>
</dbReference>
<sequence>MHILALVPGGISDQILFFPTLETLKRLYPNATIDVVTDPSSVGAYRVASTVRKAIPYNFSDRNSLADWSNLLGVIREQEYELAITAQGGWAVGLLLWLTGIPERLGFAGQGTPFLTQAILDKPAQYLAQRYHDLLQGVGVNQPCPETTLTIPRKDLQWAEAEQQRLGISGGYLLVDATGERYPNRNWKLVLKNIQEQQPTLPIVLTEDEDMTALPSVLQEAGVTYKVLVPEEPAKLAALIAGANLVLCTEGKTLQLAVAVQTFTIALLGAAKIERYLPQSDRFVGLQSATGNVEDIAPQQVLDALAGGH</sequence>
<organism evidence="3 4">
    <name type="scientific">Prochlorothrix hollandica PCC 9006 = CALU 1027</name>
    <dbReference type="NCBI Taxonomy" id="317619"/>
    <lineage>
        <taxon>Bacteria</taxon>
        <taxon>Bacillati</taxon>
        <taxon>Cyanobacteriota</taxon>
        <taxon>Cyanophyceae</taxon>
        <taxon>Prochlorotrichales</taxon>
        <taxon>Prochlorotrichaceae</taxon>
        <taxon>Prochlorothrix</taxon>
    </lineage>
</organism>